<accession>A0A1H3BIT1</accession>
<feature type="region of interest" description="Disordered" evidence="1">
    <location>
        <begin position="71"/>
        <end position="116"/>
    </location>
</feature>
<dbReference type="EMBL" id="FNNZ01000025">
    <property type="protein sequence ID" value="SDX41611.1"/>
    <property type="molecule type" value="Genomic_DNA"/>
</dbReference>
<name>A0A1H3BIT1_THIRO</name>
<evidence type="ECO:0000313" key="3">
    <source>
        <dbReference type="Proteomes" id="UP000198816"/>
    </source>
</evidence>
<dbReference type="InterPro" id="IPR019587">
    <property type="entry name" value="Polyketide_cyclase/dehydratase"/>
</dbReference>
<keyword evidence="3" id="KW-1185">Reference proteome</keyword>
<dbReference type="Gene3D" id="3.30.530.20">
    <property type="match status" value="1"/>
</dbReference>
<dbReference type="SUPFAM" id="SSF55961">
    <property type="entry name" value="Bet v1-like"/>
    <property type="match status" value="1"/>
</dbReference>
<dbReference type="STRING" id="1058.SAMN05421783_1254"/>
<evidence type="ECO:0000256" key="1">
    <source>
        <dbReference type="SAM" id="MobiDB-lite"/>
    </source>
</evidence>
<dbReference type="OrthoDB" id="191189at2"/>
<organism evidence="2 3">
    <name type="scientific">Thiocapsa roseopersicina</name>
    <dbReference type="NCBI Taxonomy" id="1058"/>
    <lineage>
        <taxon>Bacteria</taxon>
        <taxon>Pseudomonadati</taxon>
        <taxon>Pseudomonadota</taxon>
        <taxon>Gammaproteobacteria</taxon>
        <taxon>Chromatiales</taxon>
        <taxon>Chromatiaceae</taxon>
        <taxon>Thiocapsa</taxon>
    </lineage>
</organism>
<protein>
    <submittedName>
        <fullName evidence="2">Polyketide cyclase / dehydrase and lipid transport</fullName>
    </submittedName>
</protein>
<dbReference type="Pfam" id="PF10604">
    <property type="entry name" value="Polyketide_cyc2"/>
    <property type="match status" value="1"/>
</dbReference>
<dbReference type="Proteomes" id="UP000198816">
    <property type="component" value="Unassembled WGS sequence"/>
</dbReference>
<gene>
    <name evidence="2" type="ORF">SAMN05421783_1254</name>
</gene>
<proteinExistence type="predicted"/>
<evidence type="ECO:0000313" key="2">
    <source>
        <dbReference type="EMBL" id="SDX41611.1"/>
    </source>
</evidence>
<sequence length="116" mass="12845">MHKVDRIVEAPAGIVWRILIDTREWPIWGPSVRAVVAPSHLIGPGMRGRIQTPVGLRLPFEITRREPEHAWSGRLPASRMPSRNLGVRPALTADDGDFDRCDVSYPPAEAPARGPP</sequence>
<dbReference type="RefSeq" id="WP_093036539.1">
    <property type="nucleotide sequence ID" value="NZ_FNNZ01000025.1"/>
</dbReference>
<dbReference type="AlphaFoldDB" id="A0A1H3BIT1"/>
<reference evidence="3" key="1">
    <citation type="submission" date="2016-10" db="EMBL/GenBank/DDBJ databases">
        <authorList>
            <person name="Varghese N."/>
            <person name="Submissions S."/>
        </authorList>
    </citation>
    <scope>NUCLEOTIDE SEQUENCE [LARGE SCALE GENOMIC DNA]</scope>
    <source>
        <strain evidence="3">DSM 217</strain>
    </source>
</reference>
<dbReference type="InterPro" id="IPR023393">
    <property type="entry name" value="START-like_dom_sf"/>
</dbReference>